<gene>
    <name evidence="1" type="ORF">L2E82_02767</name>
</gene>
<sequence>MSGDDFTRGVEDGLRLSKRIYFGKDRSVAPPKPITAMEKATRSLYPVAPMVYAVISNPGIVDNPDVPSYQPHVHGRCDPPALIPLQMNGIGIEVDCYLDTAFVTMTGSWRIHCVMGSAKCDCRLAVPMGLEGSILGVEVEVTNKSYKTQLVVLDEKGETETVAKPEDGGFLKPHIFTLTIPQIDGGSNLSFKVRWSQKLIYKDGDFTLDVPFNFPEYVTPAGKKLSKKERIQLNVNIGLGTEVVCKTNSHPLKEKKREVGKLAFLYEADVLSWSHTDFVFTYSVPTSSAFGGVFLQSPSSLSIDQREMFSLYLFPGPDHSKKVIKKEVLFVVDISGSMKGRTIEATKTAVIAALSNLDQKDSFSIMAFNDQTFLYSSTMELATKEALDNATEWIGMNFIPGGGTNMSMALDQAVEMLSGIKQSVPFIFFITDGAIENEREICEVMLKKLKNQGSDLCPRIYTFGIGSFCNQYFLRMLAMIGRGHYEFASDADVIVSRMEALFSRVASTVLLNISIDGLDDLDALEVYPSVIPDIRSEGPLIIFGQYRGGFPDTLKVKGLLANMSTFTINLKVQRSKEIPLDKILAKQQIEQYTTQSWFSQDKKLEEKVAKISMQTGVVSEYTRMILLETVQEKHATSSGVKHGKKETTPKKTEVTEKTEMIKVLHHMGVGFGDLVATNENTPPGFEPKLPDQAEMLVRAAGNCCVNLCGKCCCPCCINLCTKMNDQCAIVVTQLFTGLAFLGCFACCELCCGND</sequence>
<evidence type="ECO:0000313" key="1">
    <source>
        <dbReference type="EMBL" id="KAI3789959.1"/>
    </source>
</evidence>
<proteinExistence type="predicted"/>
<evidence type="ECO:0000313" key="2">
    <source>
        <dbReference type="Proteomes" id="UP001055811"/>
    </source>
</evidence>
<comment type="caution">
    <text evidence="1">The sequence shown here is derived from an EMBL/GenBank/DDBJ whole genome shotgun (WGS) entry which is preliminary data.</text>
</comment>
<reference evidence="1 2" key="2">
    <citation type="journal article" date="2022" name="Mol. Ecol. Resour.">
        <title>The genomes of chicory, endive, great burdock and yacon provide insights into Asteraceae paleo-polyploidization history and plant inulin production.</title>
        <authorList>
            <person name="Fan W."/>
            <person name="Wang S."/>
            <person name="Wang H."/>
            <person name="Wang A."/>
            <person name="Jiang F."/>
            <person name="Liu H."/>
            <person name="Zhao H."/>
            <person name="Xu D."/>
            <person name="Zhang Y."/>
        </authorList>
    </citation>
    <scope>NUCLEOTIDE SEQUENCE [LARGE SCALE GENOMIC DNA]</scope>
    <source>
        <strain evidence="2">cv. Punajuju</strain>
        <tissue evidence="1">Leaves</tissue>
    </source>
</reference>
<name>A0ACB9H2I9_CICIN</name>
<protein>
    <submittedName>
        <fullName evidence="1">Uncharacterized protein</fullName>
    </submittedName>
</protein>
<accession>A0ACB9H2I9</accession>
<organism evidence="1 2">
    <name type="scientific">Cichorium intybus</name>
    <name type="common">Chicory</name>
    <dbReference type="NCBI Taxonomy" id="13427"/>
    <lineage>
        <taxon>Eukaryota</taxon>
        <taxon>Viridiplantae</taxon>
        <taxon>Streptophyta</taxon>
        <taxon>Embryophyta</taxon>
        <taxon>Tracheophyta</taxon>
        <taxon>Spermatophyta</taxon>
        <taxon>Magnoliopsida</taxon>
        <taxon>eudicotyledons</taxon>
        <taxon>Gunneridae</taxon>
        <taxon>Pentapetalae</taxon>
        <taxon>asterids</taxon>
        <taxon>campanulids</taxon>
        <taxon>Asterales</taxon>
        <taxon>Asteraceae</taxon>
        <taxon>Cichorioideae</taxon>
        <taxon>Cichorieae</taxon>
        <taxon>Cichoriinae</taxon>
        <taxon>Cichorium</taxon>
    </lineage>
</organism>
<dbReference type="Proteomes" id="UP001055811">
    <property type="component" value="Linkage Group LG01"/>
</dbReference>
<dbReference type="EMBL" id="CM042009">
    <property type="protein sequence ID" value="KAI3789959.1"/>
    <property type="molecule type" value="Genomic_DNA"/>
</dbReference>
<keyword evidence="2" id="KW-1185">Reference proteome</keyword>
<reference evidence="2" key="1">
    <citation type="journal article" date="2022" name="Mol. Ecol. Resour.">
        <title>The genomes of chicory, endive, great burdock and yacon provide insights into Asteraceae palaeo-polyploidization history and plant inulin production.</title>
        <authorList>
            <person name="Fan W."/>
            <person name="Wang S."/>
            <person name="Wang H."/>
            <person name="Wang A."/>
            <person name="Jiang F."/>
            <person name="Liu H."/>
            <person name="Zhao H."/>
            <person name="Xu D."/>
            <person name="Zhang Y."/>
        </authorList>
    </citation>
    <scope>NUCLEOTIDE SEQUENCE [LARGE SCALE GENOMIC DNA]</scope>
    <source>
        <strain evidence="2">cv. Punajuju</strain>
    </source>
</reference>